<dbReference type="SUPFAM" id="SSF53448">
    <property type="entry name" value="Nucleotide-diphospho-sugar transferases"/>
    <property type="match status" value="1"/>
</dbReference>
<protein>
    <recommendedName>
        <fullName evidence="3">Glycosyl transferase family 2</fullName>
    </recommendedName>
</protein>
<evidence type="ECO:0000313" key="2">
    <source>
        <dbReference type="Proteomes" id="UP001304125"/>
    </source>
</evidence>
<organism evidence="1 2">
    <name type="scientific">Demequina capsici</name>
    <dbReference type="NCBI Taxonomy" id="3075620"/>
    <lineage>
        <taxon>Bacteria</taxon>
        <taxon>Bacillati</taxon>
        <taxon>Actinomycetota</taxon>
        <taxon>Actinomycetes</taxon>
        <taxon>Micrococcales</taxon>
        <taxon>Demequinaceae</taxon>
        <taxon>Demequina</taxon>
    </lineage>
</organism>
<sequence>MTEPRIGLVVSTIGRVEPLKRLLDSVIPQLGEHDSVVVVSQGAEQDCAALARSLDRETSATVTCITSAKGLSVGRNAGAVALGDRVDVLMFPNDRSVYPDGLLARVRKSMKKADIVSAAVKSDGGFRVRPLEPGARLTAYSAWDVHEAGLAIRSDLFARLEGFDPLLGVGAPTPFQAAEGADLLLRALKLDRVLVFEALPRELSVRNSPFGYGLSDAERRRKARAYARGVGRVLAMHGPSRRVFRSLAGAASSFVRQREVTLVDSLAVLTGRIEGLAWGAASDLCSGVRTLWARRRP</sequence>
<name>A0AA96F8V5_9MICO</name>
<dbReference type="InterPro" id="IPR029044">
    <property type="entry name" value="Nucleotide-diphossugar_trans"/>
</dbReference>
<dbReference type="Gene3D" id="3.90.550.10">
    <property type="entry name" value="Spore Coat Polysaccharide Biosynthesis Protein SpsA, Chain A"/>
    <property type="match status" value="1"/>
</dbReference>
<gene>
    <name evidence="1" type="ORF">RN606_01760</name>
</gene>
<dbReference type="AlphaFoldDB" id="A0AA96F8V5"/>
<evidence type="ECO:0008006" key="3">
    <source>
        <dbReference type="Google" id="ProtNLM"/>
    </source>
</evidence>
<reference evidence="1 2" key="1">
    <citation type="submission" date="2023-09" db="EMBL/GenBank/DDBJ databases">
        <title>Demequina sp. a novel bacteria isolated from Capsicum annuum.</title>
        <authorList>
            <person name="Humaira Z."/>
            <person name="Lee J."/>
            <person name="Cho D."/>
        </authorList>
    </citation>
    <scope>NUCLEOTIDE SEQUENCE [LARGE SCALE GENOMIC DNA]</scope>
    <source>
        <strain evidence="1 2">OYTSA14</strain>
    </source>
</reference>
<dbReference type="EMBL" id="CP134879">
    <property type="protein sequence ID" value="WNM24902.1"/>
    <property type="molecule type" value="Genomic_DNA"/>
</dbReference>
<dbReference type="Proteomes" id="UP001304125">
    <property type="component" value="Chromosome"/>
</dbReference>
<proteinExistence type="predicted"/>
<keyword evidence="2" id="KW-1185">Reference proteome</keyword>
<accession>A0AA96F8V5</accession>
<evidence type="ECO:0000313" key="1">
    <source>
        <dbReference type="EMBL" id="WNM24902.1"/>
    </source>
</evidence>
<dbReference type="RefSeq" id="WP_313499362.1">
    <property type="nucleotide sequence ID" value="NZ_CP134879.1"/>
</dbReference>